<keyword evidence="3" id="KW-0808">Transferase</keyword>
<accession>A0A2G0CK35</accession>
<feature type="domain" description="Signal transduction histidine kinase internal region" evidence="2">
    <location>
        <begin position="169"/>
        <end position="246"/>
    </location>
</feature>
<keyword evidence="1" id="KW-0812">Transmembrane</keyword>
<dbReference type="RefSeq" id="WP_099105302.1">
    <property type="nucleotide sequence ID" value="NZ_JAATJF010000001.1"/>
</dbReference>
<dbReference type="Pfam" id="PF06580">
    <property type="entry name" value="His_kinase"/>
    <property type="match status" value="1"/>
</dbReference>
<proteinExistence type="predicted"/>
<organism evidence="3 4">
    <name type="scientific">Neolewinella marina</name>
    <dbReference type="NCBI Taxonomy" id="438751"/>
    <lineage>
        <taxon>Bacteria</taxon>
        <taxon>Pseudomonadati</taxon>
        <taxon>Bacteroidota</taxon>
        <taxon>Saprospiria</taxon>
        <taxon>Saprospirales</taxon>
        <taxon>Lewinellaceae</taxon>
        <taxon>Neolewinella</taxon>
    </lineage>
</organism>
<dbReference type="PANTHER" id="PTHR34220">
    <property type="entry name" value="SENSOR HISTIDINE KINASE YPDA"/>
    <property type="match status" value="1"/>
</dbReference>
<keyword evidence="4" id="KW-1185">Reference proteome</keyword>
<evidence type="ECO:0000259" key="2">
    <source>
        <dbReference type="Pfam" id="PF06580"/>
    </source>
</evidence>
<dbReference type="Proteomes" id="UP000226437">
    <property type="component" value="Unassembled WGS sequence"/>
</dbReference>
<dbReference type="PANTHER" id="PTHR34220:SF7">
    <property type="entry name" value="SENSOR HISTIDINE KINASE YPDA"/>
    <property type="match status" value="1"/>
</dbReference>
<dbReference type="OrthoDB" id="9809908at2"/>
<dbReference type="EMBL" id="PDLO01000001">
    <property type="protein sequence ID" value="PHL00322.1"/>
    <property type="molecule type" value="Genomic_DNA"/>
</dbReference>
<feature type="transmembrane region" description="Helical" evidence="1">
    <location>
        <begin position="59"/>
        <end position="83"/>
    </location>
</feature>
<dbReference type="InterPro" id="IPR050640">
    <property type="entry name" value="Bact_2-comp_sensor_kinase"/>
</dbReference>
<feature type="transmembrane region" description="Helical" evidence="1">
    <location>
        <begin position="29"/>
        <end position="47"/>
    </location>
</feature>
<feature type="transmembrane region" description="Helical" evidence="1">
    <location>
        <begin position="89"/>
        <end position="110"/>
    </location>
</feature>
<keyword evidence="1" id="KW-1133">Transmembrane helix</keyword>
<dbReference type="GO" id="GO:0000155">
    <property type="term" value="F:phosphorelay sensor kinase activity"/>
    <property type="evidence" value="ECO:0007669"/>
    <property type="project" value="InterPro"/>
</dbReference>
<keyword evidence="3" id="KW-0418">Kinase</keyword>
<dbReference type="AlphaFoldDB" id="A0A2G0CK35"/>
<evidence type="ECO:0000256" key="1">
    <source>
        <dbReference type="SAM" id="Phobius"/>
    </source>
</evidence>
<evidence type="ECO:0000313" key="4">
    <source>
        <dbReference type="Proteomes" id="UP000226437"/>
    </source>
</evidence>
<reference evidence="3 4" key="1">
    <citation type="submission" date="2017-10" db="EMBL/GenBank/DDBJ databases">
        <title>The draft genome sequence of Lewinella marina KCTC 32374.</title>
        <authorList>
            <person name="Wang K."/>
        </authorList>
    </citation>
    <scope>NUCLEOTIDE SEQUENCE [LARGE SCALE GENOMIC DNA]</scope>
    <source>
        <strain evidence="3 4">MKG-38</strain>
    </source>
</reference>
<evidence type="ECO:0000313" key="3">
    <source>
        <dbReference type="EMBL" id="PHL00322.1"/>
    </source>
</evidence>
<dbReference type="InterPro" id="IPR010559">
    <property type="entry name" value="Sig_transdc_His_kin_internal"/>
</dbReference>
<name>A0A2G0CK35_9BACT</name>
<protein>
    <submittedName>
        <fullName evidence="3">Histidine kinase</fullName>
    </submittedName>
</protein>
<comment type="caution">
    <text evidence="3">The sequence shown here is derived from an EMBL/GenBank/DDBJ whole genome shotgun (WGS) entry which is preliminary data.</text>
</comment>
<sequence>MSVATRETAGSQLGNFLDRLGSTLVRRPFYHGLAWFAFFSILVILQLQTGEIGFGLALINEFITVGVFAIVVYTNLLFLFPAYLKQGRYWVYLAALVGLSVLFTPLELVIKYFIFSYRENIQVDLLQHMEAYFLGNFLIGGISSIGKIMTDWLAENRKKQEAENETMQSELRFLKSQINPHFLFNTLNSLYALTLKKSDKAPDIVIKLSEMMRYMLYECNEPTVPLSREINYLKNYLDLERLRQRDGIDISLDVQGRVAEQQIAPLLLIPFLENSFKHGINAALKGGFVHATLKVNQRSIHFFLENTKGNVLPRSPDTARPSGGIGLVNVRRRLDLLYPDRHDLTITETPSTYAVHLNLEL</sequence>
<gene>
    <name evidence="3" type="ORF">CGL56_04625</name>
</gene>
<keyword evidence="1" id="KW-0472">Membrane</keyword>
<dbReference type="GO" id="GO:0016020">
    <property type="term" value="C:membrane"/>
    <property type="evidence" value="ECO:0007669"/>
    <property type="project" value="InterPro"/>
</dbReference>